<accession>A0A2R6NIC3</accession>
<dbReference type="OrthoDB" id="2798624at2759"/>
<keyword evidence="4" id="KW-1185">Reference proteome</keyword>
<gene>
    <name evidence="3" type="ORF">PHLCEN_2v11995</name>
</gene>
<protein>
    <submittedName>
        <fullName evidence="3">Uncharacterized protein</fullName>
    </submittedName>
</protein>
<feature type="region of interest" description="Disordered" evidence="2">
    <location>
        <begin position="361"/>
        <end position="420"/>
    </location>
</feature>
<name>A0A2R6NIC3_9APHY</name>
<evidence type="ECO:0000256" key="2">
    <source>
        <dbReference type="SAM" id="MobiDB-lite"/>
    </source>
</evidence>
<comment type="caution">
    <text evidence="3">The sequence shown here is derived from an EMBL/GenBank/DDBJ whole genome shotgun (WGS) entry which is preliminary data.</text>
</comment>
<dbReference type="STRING" id="98765.A0A2R6NIC3"/>
<dbReference type="EMBL" id="MLYV02001210">
    <property type="protein sequence ID" value="PSR72147.1"/>
    <property type="molecule type" value="Genomic_DNA"/>
</dbReference>
<dbReference type="Proteomes" id="UP000186601">
    <property type="component" value="Unassembled WGS sequence"/>
</dbReference>
<evidence type="ECO:0000313" key="4">
    <source>
        <dbReference type="Proteomes" id="UP000186601"/>
    </source>
</evidence>
<dbReference type="AlphaFoldDB" id="A0A2R6NIC3"/>
<evidence type="ECO:0000256" key="1">
    <source>
        <dbReference type="SAM" id="Coils"/>
    </source>
</evidence>
<feature type="region of interest" description="Disordered" evidence="2">
    <location>
        <begin position="306"/>
        <end position="325"/>
    </location>
</feature>
<sequence length="669" mass="71589">MAWPLSVTIPRVSSSAVSSRNTVHSANSSISAASHSIVVEVLTRRIQDLEASLQSHEGEPCPGVSLEAELEHSREVHLQAQCTNHSLTSKVAELETRLKQTQEELSEALRQTVSPQSDELEALRAENKRLTNLLRVIVPPNATCSVLDCAAARVKAGEDSEEALVGAIKDALGQPGSHWRTLLEPIVGERSPEDYIAQVNCTLRARRETRDWRKRAKFWKISARNEGRHQDTVTPSASALSDVVEQILQKRKNHVEELPKKLEESSTCSDATYGYEIPQDGSEQGPIPSTTLPDVLLSPSKEITPEIQEQSSVVITPPRSGESVRHDTVASSYATLPPLASVTFRESYSIRSLTSKRDVLELPPSASTSTQGSNASRKSRRRKVRLLAISVPSGSGSGSGSGSVTVSNSSSGAPITSSTGSNIVSGSVSALLSPEDLVKVDCGSEPESPPTRSGSSSSLSSWARLSGFITRSFSSLGASPVDVVTSSIKPAESTESRANGPIPSNVQQTALEHGLNSSGSSTEGSQSGSSLVIVHMTPERRHRTQSPSPISSTNTSPSPTKKSRLPVPVSTRKVNLGMPTSKLMKRFSISKPIFADSTNASVFFDNPSAKKSFGRSLPATQTSRAYASKKAGKGGLEGGKRFVFPRKKVLMDDENSVQTTREAPVKSLK</sequence>
<feature type="compositionally biased region" description="Low complexity" evidence="2">
    <location>
        <begin position="443"/>
        <end position="460"/>
    </location>
</feature>
<feature type="compositionally biased region" description="Low complexity" evidence="2">
    <location>
        <begin position="402"/>
        <end position="412"/>
    </location>
</feature>
<feature type="compositionally biased region" description="Polar residues" evidence="2">
    <location>
        <begin position="365"/>
        <end position="374"/>
    </location>
</feature>
<feature type="region of interest" description="Disordered" evidence="2">
    <location>
        <begin position="440"/>
        <end position="460"/>
    </location>
</feature>
<reference evidence="3 4" key="1">
    <citation type="submission" date="2018-02" db="EMBL/GenBank/DDBJ databases">
        <title>Genome sequence of the basidiomycete white-rot fungus Phlebia centrifuga.</title>
        <authorList>
            <person name="Granchi Z."/>
            <person name="Peng M."/>
            <person name="de Vries R.P."/>
            <person name="Hilden K."/>
            <person name="Makela M.R."/>
            <person name="Grigoriev I."/>
            <person name="Riley R."/>
        </authorList>
    </citation>
    <scope>NUCLEOTIDE SEQUENCE [LARGE SCALE GENOMIC DNA]</scope>
    <source>
        <strain evidence="3 4">FBCC195</strain>
    </source>
</reference>
<organism evidence="3 4">
    <name type="scientific">Hermanssonia centrifuga</name>
    <dbReference type="NCBI Taxonomy" id="98765"/>
    <lineage>
        <taxon>Eukaryota</taxon>
        <taxon>Fungi</taxon>
        <taxon>Dikarya</taxon>
        <taxon>Basidiomycota</taxon>
        <taxon>Agaricomycotina</taxon>
        <taxon>Agaricomycetes</taxon>
        <taxon>Polyporales</taxon>
        <taxon>Meruliaceae</taxon>
        <taxon>Hermanssonia</taxon>
    </lineage>
</organism>
<evidence type="ECO:0000313" key="3">
    <source>
        <dbReference type="EMBL" id="PSR72147.1"/>
    </source>
</evidence>
<keyword evidence="1" id="KW-0175">Coiled coil</keyword>
<feature type="compositionally biased region" description="Low complexity" evidence="2">
    <location>
        <begin position="545"/>
        <end position="560"/>
    </location>
</feature>
<proteinExistence type="predicted"/>
<feature type="region of interest" description="Disordered" evidence="2">
    <location>
        <begin position="650"/>
        <end position="669"/>
    </location>
</feature>
<feature type="coiled-coil region" evidence="1">
    <location>
        <begin position="84"/>
        <end position="111"/>
    </location>
</feature>
<feature type="region of interest" description="Disordered" evidence="2">
    <location>
        <begin position="539"/>
        <end position="569"/>
    </location>
</feature>